<organism evidence="1 2">
    <name type="scientific">Sphingomonas mucosissima</name>
    <dbReference type="NCBI Taxonomy" id="370959"/>
    <lineage>
        <taxon>Bacteria</taxon>
        <taxon>Pseudomonadati</taxon>
        <taxon>Pseudomonadota</taxon>
        <taxon>Alphaproteobacteria</taxon>
        <taxon>Sphingomonadales</taxon>
        <taxon>Sphingomonadaceae</taxon>
        <taxon>Sphingomonas</taxon>
    </lineage>
</organism>
<accession>A0A245ZGP1</accession>
<dbReference type="EMBL" id="NBBJ01000004">
    <property type="protein sequence ID" value="OWK28915.1"/>
    <property type="molecule type" value="Genomic_DNA"/>
</dbReference>
<gene>
    <name evidence="1" type="ORF">SPMU_24400</name>
</gene>
<dbReference type="Proteomes" id="UP000197783">
    <property type="component" value="Unassembled WGS sequence"/>
</dbReference>
<name>A0A245ZGP1_9SPHN</name>
<dbReference type="AlphaFoldDB" id="A0A245ZGP1"/>
<dbReference type="NCBIfam" id="TIGR02215">
    <property type="entry name" value="phage_chp_gp8"/>
    <property type="match status" value="1"/>
</dbReference>
<dbReference type="Gene3D" id="1.10.3230.30">
    <property type="entry name" value="Phage gp6-like head-tail connector protein"/>
    <property type="match status" value="1"/>
</dbReference>
<dbReference type="RefSeq" id="WP_088334161.1">
    <property type="nucleotide sequence ID" value="NZ_NBBJ01000004.1"/>
</dbReference>
<proteinExistence type="predicted"/>
<dbReference type="InterPro" id="IPR011738">
    <property type="entry name" value="Phage_CHP"/>
</dbReference>
<comment type="caution">
    <text evidence="1">The sequence shown here is derived from an EMBL/GenBank/DDBJ whole genome shotgun (WGS) entry which is preliminary data.</text>
</comment>
<evidence type="ECO:0000313" key="2">
    <source>
        <dbReference type="Proteomes" id="UP000197783"/>
    </source>
</evidence>
<reference evidence="1 2" key="1">
    <citation type="submission" date="2017-03" db="EMBL/GenBank/DDBJ databases">
        <title>Genome sequence of Sphingomonas mucosissima DSM 17494.</title>
        <authorList>
            <person name="Poehlein A."/>
            <person name="Wuebbeler J.H."/>
            <person name="Steinbuechel A."/>
            <person name="Daniel R."/>
        </authorList>
    </citation>
    <scope>NUCLEOTIDE SEQUENCE [LARGE SCALE GENOMIC DNA]</scope>
    <source>
        <strain evidence="1 2">DSM 17494</strain>
    </source>
</reference>
<dbReference type="OrthoDB" id="8478788at2"/>
<evidence type="ECO:0008006" key="3">
    <source>
        <dbReference type="Google" id="ProtNLM"/>
    </source>
</evidence>
<evidence type="ECO:0000313" key="1">
    <source>
        <dbReference type="EMBL" id="OWK28915.1"/>
    </source>
</evidence>
<dbReference type="CDD" id="cd08054">
    <property type="entry name" value="gp6"/>
    <property type="match status" value="1"/>
</dbReference>
<sequence length="185" mass="18885">MTVSGVSPAAVAAAVGEARAYLRLEGEAEQALLARLAATAIALAEAFTGTLLVARTVEDVLPATAGGAWQLLAAVPVAAINGVTGLPAEGAPFVLPADAYAVDVDGDARGWVRVIAPGAAGRVAVSYTAGLAADWDGLPPPIAQGVAMLIAHLFNDRDVGRAPPAAVAALWRPYRRMRLMAEARR</sequence>
<keyword evidence="2" id="KW-1185">Reference proteome</keyword>
<protein>
    <recommendedName>
        <fullName evidence="3">Phage gp6-like head-tail connector protein</fullName>
    </recommendedName>
</protein>